<comment type="caution">
    <text evidence="2">The sequence shown here is derived from an EMBL/GenBank/DDBJ whole genome shotgun (WGS) entry which is preliminary data.</text>
</comment>
<sequence length="66" mass="7660">MSKNSNKIIVKKARTVNKLQVNQQLRQKFLHEEFGSELHPDSANPLAEKQRSTEENQPVSERTAWN</sequence>
<evidence type="ECO:0000256" key="1">
    <source>
        <dbReference type="SAM" id="MobiDB-lite"/>
    </source>
</evidence>
<dbReference type="EMBL" id="JACSPZ010000001">
    <property type="protein sequence ID" value="MBD8035766.1"/>
    <property type="molecule type" value="Genomic_DNA"/>
</dbReference>
<evidence type="ECO:0000313" key="2">
    <source>
        <dbReference type="EMBL" id="MBD8035766.1"/>
    </source>
</evidence>
<feature type="compositionally biased region" description="Polar residues" evidence="1">
    <location>
        <begin position="55"/>
        <end position="66"/>
    </location>
</feature>
<keyword evidence="3" id="KW-1185">Reference proteome</keyword>
<dbReference type="RefSeq" id="WP_191698725.1">
    <property type="nucleotide sequence ID" value="NZ_JACSPZ010000001.1"/>
</dbReference>
<evidence type="ECO:0000313" key="3">
    <source>
        <dbReference type="Proteomes" id="UP000619101"/>
    </source>
</evidence>
<reference evidence="2 3" key="1">
    <citation type="submission" date="2020-08" db="EMBL/GenBank/DDBJ databases">
        <title>A Genomic Blueprint of the Chicken Gut Microbiome.</title>
        <authorList>
            <person name="Gilroy R."/>
            <person name="Ravi A."/>
            <person name="Getino M."/>
            <person name="Pursley I."/>
            <person name="Horton D.L."/>
            <person name="Alikhan N.-F."/>
            <person name="Baker D."/>
            <person name="Gharbi K."/>
            <person name="Hall N."/>
            <person name="Watson M."/>
            <person name="Adriaenssens E.M."/>
            <person name="Foster-Nyarko E."/>
            <person name="Jarju S."/>
            <person name="Secka A."/>
            <person name="Antonio M."/>
            <person name="Oren A."/>
            <person name="Chaudhuri R."/>
            <person name="La Ragione R.M."/>
            <person name="Hildebrand F."/>
            <person name="Pallen M.J."/>
        </authorList>
    </citation>
    <scope>NUCLEOTIDE SEQUENCE [LARGE SCALE GENOMIC DNA]</scope>
    <source>
        <strain evidence="2 3">A46</strain>
    </source>
</reference>
<organism evidence="2 3">
    <name type="scientific">Solibacillus faecavium</name>
    <dbReference type="NCBI Taxonomy" id="2762221"/>
    <lineage>
        <taxon>Bacteria</taxon>
        <taxon>Bacillati</taxon>
        <taxon>Bacillota</taxon>
        <taxon>Bacilli</taxon>
        <taxon>Bacillales</taxon>
        <taxon>Caryophanaceae</taxon>
        <taxon>Solibacillus</taxon>
    </lineage>
</organism>
<proteinExistence type="predicted"/>
<protein>
    <submittedName>
        <fullName evidence="2">Uncharacterized protein</fullName>
    </submittedName>
</protein>
<accession>A0ABR8XUZ8</accession>
<feature type="region of interest" description="Disordered" evidence="1">
    <location>
        <begin position="33"/>
        <end position="66"/>
    </location>
</feature>
<gene>
    <name evidence="2" type="ORF">H9635_03365</name>
</gene>
<name>A0ABR8XUZ8_9BACL</name>
<dbReference type="Proteomes" id="UP000619101">
    <property type="component" value="Unassembled WGS sequence"/>
</dbReference>